<sequence>MQSDVGEPGRSRGIYVTEDVRSYVLQRKRDFRVSTSCSGPILLPVSVKPPKATDLQVPIGDFTVYISKYQARYIDSIHRGMIPIFYEDF</sequence>
<name>A0A0H1R4R3_9EURY</name>
<reference evidence="1 2" key="1">
    <citation type="journal article" date="2015" name="Int. J. Syst. Evol. Microbiol.">
        <title>Methanoculleus sediminis sp. nov., a methanogen from sediments near a submarine mud volcano.</title>
        <authorList>
            <person name="Chen S.C."/>
            <person name="Chen M.F."/>
            <person name="Lai M.C."/>
            <person name="Weng C.Y."/>
            <person name="Wu S.Y."/>
            <person name="Lin S."/>
            <person name="Yang T.F."/>
            <person name="Chen P.C."/>
        </authorList>
    </citation>
    <scope>NUCLEOTIDE SEQUENCE [LARGE SCALE GENOMIC DNA]</scope>
    <source>
        <strain evidence="1 2">S3Fa</strain>
    </source>
</reference>
<keyword evidence="2" id="KW-1185">Reference proteome</keyword>
<evidence type="ECO:0000313" key="2">
    <source>
        <dbReference type="Proteomes" id="UP000035301"/>
    </source>
</evidence>
<dbReference type="RefSeq" id="WP_048184322.1">
    <property type="nucleotide sequence ID" value="NZ_JXOJ01000004.1"/>
</dbReference>
<dbReference type="EMBL" id="JXOJ01000004">
    <property type="protein sequence ID" value="KLK87697.1"/>
    <property type="molecule type" value="Genomic_DNA"/>
</dbReference>
<proteinExistence type="predicted"/>
<dbReference type="STRING" id="1550566.SZ63_08675"/>
<dbReference type="OrthoDB" id="52980at2157"/>
<comment type="caution">
    <text evidence="1">The sequence shown here is derived from an EMBL/GenBank/DDBJ whole genome shotgun (WGS) entry which is preliminary data.</text>
</comment>
<accession>A0A0H1R4R3</accession>
<dbReference type="AlphaFoldDB" id="A0A0H1R4R3"/>
<dbReference type="PATRIC" id="fig|1550566.3.peg.1888"/>
<evidence type="ECO:0000313" key="1">
    <source>
        <dbReference type="EMBL" id="KLK87697.1"/>
    </source>
</evidence>
<organism evidence="1 2">
    <name type="scientific">Methanoculleus sediminis</name>
    <dbReference type="NCBI Taxonomy" id="1550566"/>
    <lineage>
        <taxon>Archaea</taxon>
        <taxon>Methanobacteriati</taxon>
        <taxon>Methanobacteriota</taxon>
        <taxon>Stenosarchaea group</taxon>
        <taxon>Methanomicrobia</taxon>
        <taxon>Methanomicrobiales</taxon>
        <taxon>Methanomicrobiaceae</taxon>
        <taxon>Methanoculleus</taxon>
    </lineage>
</organism>
<gene>
    <name evidence="1" type="ORF">SZ63_08675</name>
</gene>
<dbReference type="Proteomes" id="UP000035301">
    <property type="component" value="Unassembled WGS sequence"/>
</dbReference>
<protein>
    <submittedName>
        <fullName evidence="1">Uncharacterized protein</fullName>
    </submittedName>
</protein>